<sequence>MTHWILRSVLSKRAFAVSARQYSDFSHVVIGGGAVGTAIASELQQTDSNNVALIEQHEMLGMETTSRNSEVIHAGLYYPADSLKAKLCIRGKDLIYSRLDPLVVPYQKCGKWVVAQTEEESQYLEKLMDTAKALDVPVNYISKDAANKVHPLIRAEHGAVESPTTGIISAHELVLYYNAGFENAGGTLALHTKVTDIEYEQPLNRYVVHCKEGTTGEEFTFTTDNLINSAGLHAPRISNMLLPEERRVNSYFAKGSYFSFAPETPIPTRKITSKLIYPCPKANASGLGTHLTFDLGGQIRFGPDLEWLTETEAEALNYDVSSKSLEPALEAIRSYFPQVELGDLQPSYSGIRPKLVSQEDNKKKFLDFYIRKEDGFPGFVNLLAIESPGLTASYAIAEYVKDLYYS</sequence>
<evidence type="ECO:0000256" key="2">
    <source>
        <dbReference type="ARBA" id="ARBA00022630"/>
    </source>
</evidence>
<feature type="domain" description="FAD dependent oxidoreductase" evidence="9">
    <location>
        <begin position="28"/>
        <end position="403"/>
    </location>
</feature>
<evidence type="ECO:0000259" key="9">
    <source>
        <dbReference type="Pfam" id="PF01266"/>
    </source>
</evidence>
<evidence type="ECO:0000256" key="3">
    <source>
        <dbReference type="ARBA" id="ARBA00022827"/>
    </source>
</evidence>
<evidence type="ECO:0000256" key="7">
    <source>
        <dbReference type="ARBA" id="ARBA00038878"/>
    </source>
</evidence>
<dbReference type="GO" id="GO:0047545">
    <property type="term" value="F:(S)-2-hydroxyglutarate dehydrogenase activity"/>
    <property type="evidence" value="ECO:0007669"/>
    <property type="project" value="UniProtKB-EC"/>
</dbReference>
<keyword evidence="4" id="KW-0560">Oxidoreductase</keyword>
<proteinExistence type="inferred from homology"/>
<accession>A0AAX4HC70</accession>
<gene>
    <name evidence="10" type="ORF">PUMCH_003264</name>
</gene>
<evidence type="ECO:0000256" key="8">
    <source>
        <dbReference type="ARBA" id="ARBA00041137"/>
    </source>
</evidence>
<dbReference type="Gene3D" id="3.30.9.10">
    <property type="entry name" value="D-Amino Acid Oxidase, subunit A, domain 2"/>
    <property type="match status" value="1"/>
</dbReference>
<dbReference type="EC" id="1.1.99.2" evidence="7"/>
<keyword evidence="3" id="KW-0274">FAD</keyword>
<dbReference type="SUPFAM" id="SSF51905">
    <property type="entry name" value="FAD/NAD(P)-binding domain"/>
    <property type="match status" value="1"/>
</dbReference>
<dbReference type="AlphaFoldDB" id="A0AAX4HC70"/>
<keyword evidence="2" id="KW-0285">Flavoprotein</keyword>
<evidence type="ECO:0000313" key="11">
    <source>
        <dbReference type="Proteomes" id="UP001338582"/>
    </source>
</evidence>
<dbReference type="InterPro" id="IPR036188">
    <property type="entry name" value="FAD/NAD-bd_sf"/>
</dbReference>
<dbReference type="Pfam" id="PF01266">
    <property type="entry name" value="DAO"/>
    <property type="match status" value="1"/>
</dbReference>
<dbReference type="RefSeq" id="XP_062878308.1">
    <property type="nucleotide sequence ID" value="XM_063022238.1"/>
</dbReference>
<comment type="similarity">
    <text evidence="6">Belongs to the L2HGDH family.</text>
</comment>
<comment type="catalytic activity">
    <reaction evidence="5">
        <text>(S)-2-hydroxyglutarate + A = 2-oxoglutarate + AH2</text>
        <dbReference type="Rhea" id="RHEA:21252"/>
        <dbReference type="ChEBI" id="CHEBI:13193"/>
        <dbReference type="ChEBI" id="CHEBI:16782"/>
        <dbReference type="ChEBI" id="CHEBI:16810"/>
        <dbReference type="ChEBI" id="CHEBI:17499"/>
        <dbReference type="EC" id="1.1.99.2"/>
    </reaction>
</comment>
<keyword evidence="11" id="KW-1185">Reference proteome</keyword>
<dbReference type="KEGG" id="asau:88174328"/>
<evidence type="ECO:0000256" key="5">
    <source>
        <dbReference type="ARBA" id="ARBA00036066"/>
    </source>
</evidence>
<dbReference type="PANTHER" id="PTHR43104:SF4">
    <property type="entry name" value="L-2-HYDROXYGLUTARATE DEHYDROGENASE, MITOCHONDRIAL"/>
    <property type="match status" value="1"/>
</dbReference>
<dbReference type="InterPro" id="IPR006076">
    <property type="entry name" value="FAD-dep_OxRdtase"/>
</dbReference>
<organism evidence="10 11">
    <name type="scientific">Australozyma saopauloensis</name>
    <dbReference type="NCBI Taxonomy" id="291208"/>
    <lineage>
        <taxon>Eukaryota</taxon>
        <taxon>Fungi</taxon>
        <taxon>Dikarya</taxon>
        <taxon>Ascomycota</taxon>
        <taxon>Saccharomycotina</taxon>
        <taxon>Pichiomycetes</taxon>
        <taxon>Metschnikowiaceae</taxon>
        <taxon>Australozyma</taxon>
    </lineage>
</organism>
<protein>
    <recommendedName>
        <fullName evidence="8">L-2-hydroxyglutarate dehydrogenase, mitochondrial</fullName>
        <ecNumber evidence="7">1.1.99.2</ecNumber>
    </recommendedName>
</protein>
<dbReference type="PANTHER" id="PTHR43104">
    <property type="entry name" value="L-2-HYDROXYGLUTARATE DEHYDROGENASE, MITOCHONDRIAL"/>
    <property type="match status" value="1"/>
</dbReference>
<evidence type="ECO:0000256" key="6">
    <source>
        <dbReference type="ARBA" id="ARBA00037941"/>
    </source>
</evidence>
<comment type="cofactor">
    <cofactor evidence="1">
        <name>FAD</name>
        <dbReference type="ChEBI" id="CHEBI:57692"/>
    </cofactor>
</comment>
<evidence type="ECO:0000256" key="4">
    <source>
        <dbReference type="ARBA" id="ARBA00023002"/>
    </source>
</evidence>
<name>A0AAX4HC70_9ASCO</name>
<dbReference type="GeneID" id="88174328"/>
<reference evidence="10 11" key="1">
    <citation type="submission" date="2023-10" db="EMBL/GenBank/DDBJ databases">
        <title>Draft Genome Sequence of Candida saopaulonensis from a very Premature Infant with Sepsis.</title>
        <authorList>
            <person name="Ning Y."/>
            <person name="Dai R."/>
            <person name="Xiao M."/>
            <person name="Xu Y."/>
            <person name="Yan Q."/>
            <person name="Zhang L."/>
        </authorList>
    </citation>
    <scope>NUCLEOTIDE SEQUENCE [LARGE SCALE GENOMIC DNA]</scope>
    <source>
        <strain evidence="10 11">19XY460</strain>
    </source>
</reference>
<evidence type="ECO:0000256" key="1">
    <source>
        <dbReference type="ARBA" id="ARBA00001974"/>
    </source>
</evidence>
<dbReference type="Gene3D" id="3.50.50.60">
    <property type="entry name" value="FAD/NAD(P)-binding domain"/>
    <property type="match status" value="1"/>
</dbReference>
<evidence type="ECO:0000313" key="10">
    <source>
        <dbReference type="EMBL" id="WPK25926.1"/>
    </source>
</evidence>
<dbReference type="EMBL" id="CP138897">
    <property type="protein sequence ID" value="WPK25926.1"/>
    <property type="molecule type" value="Genomic_DNA"/>
</dbReference>
<dbReference type="Proteomes" id="UP001338582">
    <property type="component" value="Chromosome 4"/>
</dbReference>